<dbReference type="CDD" id="cd04301">
    <property type="entry name" value="NAT_SF"/>
    <property type="match status" value="1"/>
</dbReference>
<reference evidence="3 4" key="1">
    <citation type="journal article" date="2018" name="Int. J. Syst. Evol. Microbiol.">
        <title>Glycomyces paridis sp. nov., isolated from the medicinal plant Paris polyphylla.</title>
        <authorList>
            <person name="Fang X.M."/>
            <person name="Bai J.L."/>
            <person name="Su J."/>
            <person name="Zhao L.L."/>
            <person name="Liu H.Y."/>
            <person name="Ma B.P."/>
            <person name="Zhang Y.Q."/>
            <person name="Yu L.Y."/>
        </authorList>
    </citation>
    <scope>NUCLEOTIDE SEQUENCE [LARGE SCALE GENOMIC DNA]</scope>
    <source>
        <strain evidence="3 4">CPCC 204357</strain>
    </source>
</reference>
<protein>
    <submittedName>
        <fullName evidence="3">GNAT family N-acetyltransferase</fullName>
    </submittedName>
</protein>
<dbReference type="InterPro" id="IPR050769">
    <property type="entry name" value="NAT_camello-type"/>
</dbReference>
<dbReference type="RefSeq" id="WP_136528244.1">
    <property type="nucleotide sequence ID" value="NZ_STGX01000002.1"/>
</dbReference>
<dbReference type="PANTHER" id="PTHR13947">
    <property type="entry name" value="GNAT FAMILY N-ACETYLTRANSFERASE"/>
    <property type="match status" value="1"/>
</dbReference>
<keyword evidence="1 3" id="KW-0808">Transferase</keyword>
<dbReference type="Pfam" id="PF13508">
    <property type="entry name" value="Acetyltransf_7"/>
    <property type="match status" value="1"/>
</dbReference>
<proteinExistence type="predicted"/>
<accession>A0A4S8PMK4</accession>
<gene>
    <name evidence="3" type="ORF">E9998_03110</name>
</gene>
<evidence type="ECO:0000259" key="2">
    <source>
        <dbReference type="PROSITE" id="PS51186"/>
    </source>
</evidence>
<evidence type="ECO:0000313" key="4">
    <source>
        <dbReference type="Proteomes" id="UP000305792"/>
    </source>
</evidence>
<name>A0A4S8PMK4_9ACTN</name>
<dbReference type="InterPro" id="IPR016181">
    <property type="entry name" value="Acyl_CoA_acyltransferase"/>
</dbReference>
<dbReference type="PROSITE" id="PS51186">
    <property type="entry name" value="GNAT"/>
    <property type="match status" value="1"/>
</dbReference>
<keyword evidence="4" id="KW-1185">Reference proteome</keyword>
<dbReference type="Gene3D" id="3.40.630.30">
    <property type="match status" value="1"/>
</dbReference>
<dbReference type="AlphaFoldDB" id="A0A4S8PMK4"/>
<dbReference type="SUPFAM" id="SSF55729">
    <property type="entry name" value="Acyl-CoA N-acyltransferases (Nat)"/>
    <property type="match status" value="1"/>
</dbReference>
<dbReference type="OrthoDB" id="4322031at2"/>
<dbReference type="InterPro" id="IPR000182">
    <property type="entry name" value="GNAT_dom"/>
</dbReference>
<dbReference type="PANTHER" id="PTHR13947:SF37">
    <property type="entry name" value="LD18367P"/>
    <property type="match status" value="1"/>
</dbReference>
<comment type="caution">
    <text evidence="3">The sequence shown here is derived from an EMBL/GenBank/DDBJ whole genome shotgun (WGS) entry which is preliminary data.</text>
</comment>
<feature type="domain" description="N-acetyltransferase" evidence="2">
    <location>
        <begin position="4"/>
        <end position="154"/>
    </location>
</feature>
<sequence length="156" mass="16504">MDAPRFTRASAADAGEILTLQRAAYLTEAQLYGDPFLPPLVETLDDVAAAIAGTHVLVGASGGRICATGRARQDGATLRLGRFAVAPDLQGRGLGSALVAALEALAAPGTEQFELFTGALSEPNLRLYERLGYKETHRGPGRPGIELVYLRKVRTT</sequence>
<organism evidence="3 4">
    <name type="scientific">Glycomyces paridis</name>
    <dbReference type="NCBI Taxonomy" id="2126555"/>
    <lineage>
        <taxon>Bacteria</taxon>
        <taxon>Bacillati</taxon>
        <taxon>Actinomycetota</taxon>
        <taxon>Actinomycetes</taxon>
        <taxon>Glycomycetales</taxon>
        <taxon>Glycomycetaceae</taxon>
        <taxon>Glycomyces</taxon>
    </lineage>
</organism>
<dbReference type="Proteomes" id="UP000305792">
    <property type="component" value="Unassembled WGS sequence"/>
</dbReference>
<evidence type="ECO:0000313" key="3">
    <source>
        <dbReference type="EMBL" id="THV31371.1"/>
    </source>
</evidence>
<dbReference type="GO" id="GO:0008080">
    <property type="term" value="F:N-acetyltransferase activity"/>
    <property type="evidence" value="ECO:0007669"/>
    <property type="project" value="InterPro"/>
</dbReference>
<evidence type="ECO:0000256" key="1">
    <source>
        <dbReference type="ARBA" id="ARBA00022679"/>
    </source>
</evidence>
<dbReference type="EMBL" id="STGX01000002">
    <property type="protein sequence ID" value="THV31371.1"/>
    <property type="molecule type" value="Genomic_DNA"/>
</dbReference>